<evidence type="ECO:0000313" key="4">
    <source>
        <dbReference type="EMBL" id="KAH0964735.1"/>
    </source>
</evidence>
<dbReference type="EMBL" id="JAIZPD010000004">
    <property type="protein sequence ID" value="KAH0964735.1"/>
    <property type="molecule type" value="Genomic_DNA"/>
</dbReference>
<comment type="caution">
    <text evidence="4">The sequence shown here is derived from an EMBL/GenBank/DDBJ whole genome shotgun (WGS) entry which is preliminary data.</text>
</comment>
<dbReference type="GeneID" id="68354292"/>
<feature type="region of interest" description="Disordered" evidence="2">
    <location>
        <begin position="285"/>
        <end position="309"/>
    </location>
</feature>
<evidence type="ECO:0008006" key="6">
    <source>
        <dbReference type="Google" id="ProtNLM"/>
    </source>
</evidence>
<feature type="region of interest" description="Disordered" evidence="2">
    <location>
        <begin position="15"/>
        <end position="38"/>
    </location>
</feature>
<name>A0A9P8N0N4_9HYPO</name>
<organism evidence="4 5">
    <name type="scientific">Hirsutella rhossiliensis</name>
    <dbReference type="NCBI Taxonomy" id="111463"/>
    <lineage>
        <taxon>Eukaryota</taxon>
        <taxon>Fungi</taxon>
        <taxon>Dikarya</taxon>
        <taxon>Ascomycota</taxon>
        <taxon>Pezizomycotina</taxon>
        <taxon>Sordariomycetes</taxon>
        <taxon>Hypocreomycetidae</taxon>
        <taxon>Hypocreales</taxon>
        <taxon>Ophiocordycipitaceae</taxon>
        <taxon>Hirsutella</taxon>
    </lineage>
</organism>
<keyword evidence="3" id="KW-0472">Membrane</keyword>
<dbReference type="GO" id="GO:0043386">
    <property type="term" value="P:mycotoxin biosynthetic process"/>
    <property type="evidence" value="ECO:0007669"/>
    <property type="project" value="InterPro"/>
</dbReference>
<dbReference type="RefSeq" id="XP_044722248.1">
    <property type="nucleotide sequence ID" value="XM_044863634.1"/>
</dbReference>
<evidence type="ECO:0000256" key="2">
    <source>
        <dbReference type="SAM" id="MobiDB-lite"/>
    </source>
</evidence>
<gene>
    <name evidence="4" type="ORF">HRG_05163</name>
</gene>
<dbReference type="PANTHER" id="PTHR33365">
    <property type="entry name" value="YALI0B05434P"/>
    <property type="match status" value="1"/>
</dbReference>
<evidence type="ECO:0000313" key="5">
    <source>
        <dbReference type="Proteomes" id="UP000824596"/>
    </source>
</evidence>
<reference evidence="4" key="1">
    <citation type="submission" date="2021-09" db="EMBL/GenBank/DDBJ databases">
        <title>A high-quality genome of the endoparasitic fungus Hirsutella rhossiliensis with a comparison of Hirsutella genomes reveals transposable elements contributing to genome size variation.</title>
        <authorList>
            <person name="Lin R."/>
            <person name="Jiao Y."/>
            <person name="Sun X."/>
            <person name="Ling J."/>
            <person name="Xie B."/>
            <person name="Cheng X."/>
        </authorList>
    </citation>
    <scope>NUCLEOTIDE SEQUENCE</scope>
    <source>
        <strain evidence="4">HR02</strain>
    </source>
</reference>
<evidence type="ECO:0000256" key="3">
    <source>
        <dbReference type="SAM" id="Phobius"/>
    </source>
</evidence>
<evidence type="ECO:0000256" key="1">
    <source>
        <dbReference type="ARBA" id="ARBA00035112"/>
    </source>
</evidence>
<keyword evidence="5" id="KW-1185">Reference proteome</keyword>
<comment type="similarity">
    <text evidence="1">Belongs to the ustYa family.</text>
</comment>
<dbReference type="AlphaFoldDB" id="A0A9P8N0N4"/>
<dbReference type="Proteomes" id="UP000824596">
    <property type="component" value="Unassembled WGS sequence"/>
</dbReference>
<feature type="transmembrane region" description="Helical" evidence="3">
    <location>
        <begin position="51"/>
        <end position="73"/>
    </location>
</feature>
<accession>A0A9P8N0N4</accession>
<dbReference type="PANTHER" id="PTHR33365:SF7">
    <property type="entry name" value="TAT PATHWAY SIGNAL SEQUENCE"/>
    <property type="match status" value="1"/>
</dbReference>
<dbReference type="Pfam" id="PF11807">
    <property type="entry name" value="UstYa"/>
    <property type="match status" value="1"/>
</dbReference>
<dbReference type="OrthoDB" id="3687641at2759"/>
<dbReference type="InterPro" id="IPR021765">
    <property type="entry name" value="UstYa-like"/>
</dbReference>
<proteinExistence type="inferred from homology"/>
<protein>
    <recommendedName>
        <fullName evidence="6">Tat pathway signal sequence</fullName>
    </recommendedName>
</protein>
<sequence length="309" mass="35211">MARYTSLNDSVWKERASSEHEDADEEGLLENNGVPSRHSRKSWFSHHRRTILIHLAFLCANAFVLMAYASGWLSLRYLPDPHYLTPFRNVISYEQREFELLAIYLSNGTLNPHKSNAFSGPPRKELENEWDHLMKHESVRVQKSELGPFEDDDSVVELADGSGYYTTVAAFHGLHCVQRLHHYLYLDHYYPDLSEKEVFLLKRHTEHCLDWLRQYVQCNADTTLIPIHWSTDSPGPVAQDSGKHQCVVWEGVYNWMAERSFSPFEPGVLVHPIFGDPYANDNSTGHGKNLGATPLGKGGLLHGGHGHHG</sequence>
<keyword evidence="3" id="KW-0812">Transmembrane</keyword>
<keyword evidence="3" id="KW-1133">Transmembrane helix</keyword>